<organism evidence="2 3">
    <name type="scientific">Jannaschia seosinensis</name>
    <dbReference type="NCBI Taxonomy" id="313367"/>
    <lineage>
        <taxon>Bacteria</taxon>
        <taxon>Pseudomonadati</taxon>
        <taxon>Pseudomonadota</taxon>
        <taxon>Alphaproteobacteria</taxon>
        <taxon>Rhodobacterales</taxon>
        <taxon>Roseobacteraceae</taxon>
        <taxon>Jannaschia</taxon>
    </lineage>
</organism>
<evidence type="ECO:0000313" key="3">
    <source>
        <dbReference type="Proteomes" id="UP000049455"/>
    </source>
</evidence>
<protein>
    <submittedName>
        <fullName evidence="2">Uncharacterized protein</fullName>
    </submittedName>
</protein>
<evidence type="ECO:0000313" key="2">
    <source>
        <dbReference type="EMBL" id="CUH32955.1"/>
    </source>
</evidence>
<feature type="region of interest" description="Disordered" evidence="1">
    <location>
        <begin position="1"/>
        <end position="22"/>
    </location>
</feature>
<accession>A0A0M7B8H7</accession>
<reference evidence="2 3" key="1">
    <citation type="submission" date="2015-09" db="EMBL/GenBank/DDBJ databases">
        <authorList>
            <person name="Jackson K.R."/>
            <person name="Lunt B.L."/>
            <person name="Fisher J.N.B."/>
            <person name="Gardner A.V."/>
            <person name="Bailey M.E."/>
            <person name="Deus L.M."/>
            <person name="Earl A.S."/>
            <person name="Gibby P.D."/>
            <person name="Hartmann K.A."/>
            <person name="Liu J.E."/>
            <person name="Manci A.M."/>
            <person name="Nielsen D.A."/>
            <person name="Solomon M.B."/>
            <person name="Breakwell D.P."/>
            <person name="Burnett S.H."/>
            <person name="Grose J.H."/>
        </authorList>
    </citation>
    <scope>NUCLEOTIDE SEQUENCE [LARGE SCALE GENOMIC DNA]</scope>
    <source>
        <strain evidence="2 3">CECT 7799</strain>
    </source>
</reference>
<evidence type="ECO:0000256" key="1">
    <source>
        <dbReference type="SAM" id="MobiDB-lite"/>
    </source>
</evidence>
<dbReference type="AlphaFoldDB" id="A0A0M7B8H7"/>
<sequence>MNAAVPPWGPRPGPTRVPRVASGGLTGSEVSVWLIHPDDRPDYYETIFDFAAFVAAAHEGVPRLVVWSGRADVDRTGLRQTLRRIVTAEIDAARAQFDADGEVPSDREARQGMGLVLTLAAQGTLLAMRATPAGLAVSVLIGAAGLAAGRGRDAPDPDGPAILETQIARVQKATDAALASLDLRLHPELAAEGGDPEAWPLPQAVKDVMEIS</sequence>
<gene>
    <name evidence="2" type="ORF">JSE7799_00958</name>
</gene>
<dbReference type="RefSeq" id="WP_055662606.1">
    <property type="nucleotide sequence ID" value="NZ_CYPR01000055.1"/>
</dbReference>
<keyword evidence="3" id="KW-1185">Reference proteome</keyword>
<dbReference type="Proteomes" id="UP000049455">
    <property type="component" value="Unassembled WGS sequence"/>
</dbReference>
<dbReference type="OrthoDB" id="5982at188905"/>
<dbReference type="EMBL" id="CYPR01000055">
    <property type="protein sequence ID" value="CUH32955.1"/>
    <property type="molecule type" value="Genomic_DNA"/>
</dbReference>
<proteinExistence type="predicted"/>
<dbReference type="STRING" id="313367.JSE7799_00958"/>
<name>A0A0M7B8H7_9RHOB</name>